<evidence type="ECO:0000313" key="1">
    <source>
        <dbReference type="EMBL" id="MFC4135453.1"/>
    </source>
</evidence>
<reference evidence="2" key="1">
    <citation type="journal article" date="2019" name="Int. J. Syst. Evol. Microbiol.">
        <title>The Global Catalogue of Microorganisms (GCM) 10K type strain sequencing project: providing services to taxonomists for standard genome sequencing and annotation.</title>
        <authorList>
            <consortium name="The Broad Institute Genomics Platform"/>
            <consortium name="The Broad Institute Genome Sequencing Center for Infectious Disease"/>
            <person name="Wu L."/>
            <person name="Ma J."/>
        </authorList>
    </citation>
    <scope>NUCLEOTIDE SEQUENCE [LARGE SCALE GENOMIC DNA]</scope>
    <source>
        <strain evidence="2">CGMCC 4.7289</strain>
    </source>
</reference>
<keyword evidence="2" id="KW-1185">Reference proteome</keyword>
<sequence length="171" mass="19481">MYGEWVRLTPAELERAQEDLDWAHRYALAQSKAESENGEELPVAQRRSFGSDKTWHALLFLLARRDFPIDIITGEWFFTEDTEDESQYWGYSPPGFLQPEEVQRASAALAELTAEDLIRGVDQAELEAAEIYPSVWGRPGELEWAVCHFPHVKEYFAAAAKDGDAVVCWIS</sequence>
<comment type="caution">
    <text evidence="1">The sequence shown here is derived from an EMBL/GenBank/DDBJ whole genome shotgun (WGS) entry which is preliminary data.</text>
</comment>
<accession>A0ABV8LYT2</accession>
<organism evidence="1 2">
    <name type="scientific">Hamadaea flava</name>
    <dbReference type="NCBI Taxonomy" id="1742688"/>
    <lineage>
        <taxon>Bacteria</taxon>
        <taxon>Bacillati</taxon>
        <taxon>Actinomycetota</taxon>
        <taxon>Actinomycetes</taxon>
        <taxon>Micromonosporales</taxon>
        <taxon>Micromonosporaceae</taxon>
        <taxon>Hamadaea</taxon>
    </lineage>
</organism>
<evidence type="ECO:0000313" key="2">
    <source>
        <dbReference type="Proteomes" id="UP001595816"/>
    </source>
</evidence>
<proteinExistence type="predicted"/>
<dbReference type="InterPro" id="IPR035944">
    <property type="entry name" value="YfbM-like_sf"/>
</dbReference>
<gene>
    <name evidence="1" type="ORF">ACFOZ4_32980</name>
</gene>
<dbReference type="Gene3D" id="3.40.1760.10">
    <property type="entry name" value="YfbM-like super family"/>
    <property type="match status" value="1"/>
</dbReference>
<protein>
    <submittedName>
        <fullName evidence="1">DUF1877 family protein</fullName>
    </submittedName>
</protein>
<dbReference type="Proteomes" id="UP001595816">
    <property type="component" value="Unassembled WGS sequence"/>
</dbReference>
<dbReference type="SUPFAM" id="SSF111069">
    <property type="entry name" value="Hypothetical protein yfbM"/>
    <property type="match status" value="1"/>
</dbReference>
<dbReference type="Pfam" id="PF08974">
    <property type="entry name" value="DUF1877"/>
    <property type="match status" value="1"/>
</dbReference>
<dbReference type="InterPro" id="IPR015068">
    <property type="entry name" value="DUF1877"/>
</dbReference>
<dbReference type="RefSeq" id="WP_253763637.1">
    <property type="nucleotide sequence ID" value="NZ_JAMZDZ010000001.1"/>
</dbReference>
<dbReference type="EMBL" id="JBHSAY010000021">
    <property type="protein sequence ID" value="MFC4135453.1"/>
    <property type="molecule type" value="Genomic_DNA"/>
</dbReference>
<name>A0ABV8LYT2_9ACTN</name>